<organism evidence="3 4">
    <name type="scientific">Halostagnicola kamekurae</name>
    <dbReference type="NCBI Taxonomy" id="619731"/>
    <lineage>
        <taxon>Archaea</taxon>
        <taxon>Methanobacteriati</taxon>
        <taxon>Methanobacteriota</taxon>
        <taxon>Stenosarchaea group</taxon>
        <taxon>Halobacteria</taxon>
        <taxon>Halobacteriales</taxon>
        <taxon>Natrialbaceae</taxon>
        <taxon>Halostagnicola</taxon>
    </lineage>
</organism>
<evidence type="ECO:0000259" key="2">
    <source>
        <dbReference type="PROSITE" id="PS50966"/>
    </source>
</evidence>
<dbReference type="Proteomes" id="UP000199199">
    <property type="component" value="Unassembled WGS sequence"/>
</dbReference>
<evidence type="ECO:0000256" key="1">
    <source>
        <dbReference type="PROSITE-ProRule" id="PRU00325"/>
    </source>
</evidence>
<proteinExistence type="predicted"/>
<name>A0A1I6UYR0_9EURY</name>
<dbReference type="GO" id="GO:0008270">
    <property type="term" value="F:zinc ion binding"/>
    <property type="evidence" value="ECO:0007669"/>
    <property type="project" value="UniProtKB-KW"/>
</dbReference>
<keyword evidence="4" id="KW-1185">Reference proteome</keyword>
<accession>A0A1I6UYR0</accession>
<gene>
    <name evidence="3" type="ORF">SAMN04488556_4184</name>
</gene>
<sequence length="275" mass="31125">MMTEPYLTTVLEEAEHVAEQHDQVARTTDNQAHEYLRYAVLRVLEGEGDHLPEDWTPVDGVTVGYGSDEAMFDSWGSSEDWWETVPPQEACTRFRVFFPDDHQTVPRNIVDVMAALGAWRVWTGSAAACGSYDHRERREVHYLWPEGHPVEELLHERLSGPAESVAPDGGRTGDVRDRLVVDENAQSKDDLEPRTKRSVAEAMDVSFLSKGGRYEVQSASGNRYEVDVIDESCTCLDWQQRSPEGGCKHLRRVDHEIKRGRVPRPDGRLPAELAK</sequence>
<dbReference type="PROSITE" id="PS50966">
    <property type="entry name" value="ZF_SWIM"/>
    <property type="match status" value="1"/>
</dbReference>
<keyword evidence="1" id="KW-0479">Metal-binding</keyword>
<keyword evidence="1" id="KW-0863">Zinc-finger</keyword>
<dbReference type="AlphaFoldDB" id="A0A1I6UYR0"/>
<evidence type="ECO:0000313" key="3">
    <source>
        <dbReference type="EMBL" id="SFT06562.1"/>
    </source>
</evidence>
<keyword evidence="1" id="KW-0862">Zinc</keyword>
<feature type="domain" description="SWIM-type" evidence="2">
    <location>
        <begin position="224"/>
        <end position="258"/>
    </location>
</feature>
<dbReference type="EMBL" id="FOZS01000008">
    <property type="protein sequence ID" value="SFT06562.1"/>
    <property type="molecule type" value="Genomic_DNA"/>
</dbReference>
<evidence type="ECO:0000313" key="4">
    <source>
        <dbReference type="Proteomes" id="UP000199199"/>
    </source>
</evidence>
<reference evidence="4" key="1">
    <citation type="submission" date="2016-10" db="EMBL/GenBank/DDBJ databases">
        <authorList>
            <person name="Varghese N."/>
            <person name="Submissions S."/>
        </authorList>
    </citation>
    <scope>NUCLEOTIDE SEQUENCE [LARGE SCALE GENOMIC DNA]</scope>
    <source>
        <strain evidence="4">DSM 22427</strain>
    </source>
</reference>
<dbReference type="InterPro" id="IPR007527">
    <property type="entry name" value="Znf_SWIM"/>
</dbReference>
<protein>
    <recommendedName>
        <fullName evidence="2">SWIM-type domain-containing protein</fullName>
    </recommendedName>
</protein>